<dbReference type="OrthoDB" id="9789043at2"/>
<dbReference type="PATRIC" id="fig|1142394.8.peg.1613"/>
<dbReference type="PIRSF" id="PIRSF029256">
    <property type="entry name" value="SpoU_TrmH_prd"/>
    <property type="match status" value="1"/>
</dbReference>
<evidence type="ECO:0000256" key="6">
    <source>
        <dbReference type="HAMAP-Rule" id="MF_01885"/>
    </source>
</evidence>
<feature type="domain" description="tRNA/rRNA methyltransferase SpoU type" evidence="8">
    <location>
        <begin position="13"/>
        <end position="159"/>
    </location>
</feature>
<organism evidence="9 10">
    <name type="scientific">Phycisphaera mikurensis (strain NBRC 102666 / KCTC 22515 / FYK2301M01)</name>
    <dbReference type="NCBI Taxonomy" id="1142394"/>
    <lineage>
        <taxon>Bacteria</taxon>
        <taxon>Pseudomonadati</taxon>
        <taxon>Planctomycetota</taxon>
        <taxon>Phycisphaerae</taxon>
        <taxon>Phycisphaerales</taxon>
        <taxon>Phycisphaeraceae</taxon>
        <taxon>Phycisphaera</taxon>
    </lineage>
</organism>
<evidence type="ECO:0000256" key="7">
    <source>
        <dbReference type="PIRSR" id="PIRSR029256-1"/>
    </source>
</evidence>
<dbReference type="PANTHER" id="PTHR42971:SF1">
    <property type="entry name" value="TRNA (CYTIDINE(34)-2'-O)-METHYLTRANSFERASE"/>
    <property type="match status" value="1"/>
</dbReference>
<name>I0IEP0_PHYMF</name>
<dbReference type="GO" id="GO:0002130">
    <property type="term" value="P:wobble position ribose methylation"/>
    <property type="evidence" value="ECO:0007669"/>
    <property type="project" value="TreeGrafter"/>
</dbReference>
<dbReference type="RefSeq" id="WP_014436946.1">
    <property type="nucleotide sequence ID" value="NC_017080.1"/>
</dbReference>
<dbReference type="PANTHER" id="PTHR42971">
    <property type="entry name" value="TRNA (CYTIDINE(34)-2'-O)-METHYLTRANSFERASE"/>
    <property type="match status" value="1"/>
</dbReference>
<dbReference type="HAMAP" id="MF_01885">
    <property type="entry name" value="tRNA_methyltr_TrmL"/>
    <property type="match status" value="1"/>
</dbReference>
<dbReference type="EMBL" id="AP012338">
    <property type="protein sequence ID" value="BAM03728.1"/>
    <property type="molecule type" value="Genomic_DNA"/>
</dbReference>
<feature type="binding site" evidence="6 7">
    <location>
        <position position="134"/>
    </location>
    <ligand>
        <name>S-adenosyl-L-methionine</name>
        <dbReference type="ChEBI" id="CHEBI:59789"/>
    </ligand>
</feature>
<dbReference type="eggNOG" id="COG0219">
    <property type="taxonomic scope" value="Bacteria"/>
</dbReference>
<dbReference type="AlphaFoldDB" id="I0IEP0"/>
<comment type="function">
    <text evidence="6">Could methylate the ribose at the nucleotide 34 wobble position in tRNA.</text>
</comment>
<evidence type="ECO:0000256" key="4">
    <source>
        <dbReference type="ARBA" id="ARBA00022691"/>
    </source>
</evidence>
<evidence type="ECO:0000313" key="9">
    <source>
        <dbReference type="EMBL" id="BAM03728.1"/>
    </source>
</evidence>
<evidence type="ECO:0000256" key="3">
    <source>
        <dbReference type="ARBA" id="ARBA00022679"/>
    </source>
</evidence>
<keyword evidence="2 6" id="KW-0489">Methyltransferase</keyword>
<dbReference type="InterPro" id="IPR016914">
    <property type="entry name" value="TrmL"/>
</dbReference>
<reference evidence="9 10" key="1">
    <citation type="submission" date="2012-02" db="EMBL/GenBank/DDBJ databases">
        <title>Complete genome sequence of Phycisphaera mikurensis NBRC 102666.</title>
        <authorList>
            <person name="Ankai A."/>
            <person name="Hosoyama A."/>
            <person name="Terui Y."/>
            <person name="Sekine M."/>
            <person name="Fukai R."/>
            <person name="Kato Y."/>
            <person name="Nakamura S."/>
            <person name="Yamada-Narita S."/>
            <person name="Kawakoshi A."/>
            <person name="Fukunaga Y."/>
            <person name="Yamazaki S."/>
            <person name="Fujita N."/>
        </authorList>
    </citation>
    <scope>NUCLEOTIDE SEQUENCE [LARGE SCALE GENOMIC DNA]</scope>
    <source>
        <strain evidence="10">NBRC 102666 / KCTC 22515 / FYK2301M01</strain>
    </source>
</reference>
<comment type="similarity">
    <text evidence="6">Belongs to the class IV-like SAM-binding methyltransferase superfamily. RNA methyltransferase TrmH family. TrmL subfamily.</text>
</comment>
<comment type="catalytic activity">
    <reaction evidence="6">
        <text>cytidine(34) in tRNA + S-adenosyl-L-methionine = 2'-O-methylcytidine(34) in tRNA + S-adenosyl-L-homocysteine + H(+)</text>
        <dbReference type="Rhea" id="RHEA:43084"/>
        <dbReference type="Rhea" id="RHEA-COMP:10331"/>
        <dbReference type="Rhea" id="RHEA-COMP:10332"/>
        <dbReference type="ChEBI" id="CHEBI:15378"/>
        <dbReference type="ChEBI" id="CHEBI:57856"/>
        <dbReference type="ChEBI" id="CHEBI:59789"/>
        <dbReference type="ChEBI" id="CHEBI:74495"/>
        <dbReference type="ChEBI" id="CHEBI:82748"/>
        <dbReference type="EC" id="2.1.1.207"/>
    </reaction>
</comment>
<evidence type="ECO:0000256" key="2">
    <source>
        <dbReference type="ARBA" id="ARBA00022603"/>
    </source>
</evidence>
<comment type="catalytic activity">
    <reaction evidence="6">
        <text>5-carboxymethylaminomethyluridine(34) in tRNA(Leu) + S-adenosyl-L-methionine = 5-carboxymethylaminomethyl-2'-O-methyluridine(34) in tRNA(Leu) + S-adenosyl-L-homocysteine + H(+)</text>
        <dbReference type="Rhea" id="RHEA:43088"/>
        <dbReference type="Rhea" id="RHEA-COMP:10333"/>
        <dbReference type="Rhea" id="RHEA-COMP:10334"/>
        <dbReference type="ChEBI" id="CHEBI:15378"/>
        <dbReference type="ChEBI" id="CHEBI:57856"/>
        <dbReference type="ChEBI" id="CHEBI:59789"/>
        <dbReference type="ChEBI" id="CHEBI:74508"/>
        <dbReference type="ChEBI" id="CHEBI:74511"/>
        <dbReference type="EC" id="2.1.1.207"/>
    </reaction>
</comment>
<dbReference type="GO" id="GO:0005737">
    <property type="term" value="C:cytoplasm"/>
    <property type="evidence" value="ECO:0007669"/>
    <property type="project" value="UniProtKB-SubCell"/>
</dbReference>
<dbReference type="InterPro" id="IPR001537">
    <property type="entry name" value="SpoU_MeTrfase"/>
</dbReference>
<keyword evidence="1 6" id="KW-0963">Cytoplasm</keyword>
<comment type="subcellular location">
    <subcellularLocation>
        <location evidence="6">Cytoplasm</location>
    </subcellularLocation>
</comment>
<protein>
    <recommendedName>
        <fullName evidence="6">Putative tRNA (cytidine(34)-2'-O)-methyltransferase</fullName>
        <ecNumber evidence="6">2.1.1.207</ecNumber>
    </recommendedName>
    <alternativeName>
        <fullName evidence="6">tRNA (cytidine/uridine-2'-O-)-methyltransferase</fullName>
    </alternativeName>
</protein>
<dbReference type="Pfam" id="PF00588">
    <property type="entry name" value="SpoU_methylase"/>
    <property type="match status" value="1"/>
</dbReference>
<dbReference type="CDD" id="cd18094">
    <property type="entry name" value="SpoU-like_TrmL"/>
    <property type="match status" value="1"/>
</dbReference>
<evidence type="ECO:0000256" key="1">
    <source>
        <dbReference type="ARBA" id="ARBA00022490"/>
    </source>
</evidence>
<dbReference type="Gene3D" id="3.40.1280.10">
    <property type="match status" value="1"/>
</dbReference>
<dbReference type="HOGENOM" id="CLU_110125_0_0_0"/>
<dbReference type="Proteomes" id="UP000007881">
    <property type="component" value="Chromosome"/>
</dbReference>
<dbReference type="GO" id="GO:0141102">
    <property type="term" value="F:tRNA (5-carboxymethylaminomethyluridine(34)-2'-O)-methyltransferase activity"/>
    <property type="evidence" value="ECO:0007669"/>
    <property type="project" value="RHEA"/>
</dbReference>
<dbReference type="GO" id="GO:0003723">
    <property type="term" value="F:RNA binding"/>
    <property type="evidence" value="ECO:0007669"/>
    <property type="project" value="InterPro"/>
</dbReference>
<dbReference type="EC" id="2.1.1.207" evidence="6"/>
<evidence type="ECO:0000259" key="8">
    <source>
        <dbReference type="Pfam" id="PF00588"/>
    </source>
</evidence>
<feature type="binding site" evidence="6 7">
    <location>
        <position position="113"/>
    </location>
    <ligand>
        <name>S-adenosyl-L-methionine</name>
        <dbReference type="ChEBI" id="CHEBI:59789"/>
    </ligand>
</feature>
<feature type="binding site" evidence="6 7">
    <location>
        <position position="88"/>
    </location>
    <ligand>
        <name>S-adenosyl-L-methionine</name>
        <dbReference type="ChEBI" id="CHEBI:59789"/>
    </ligand>
</feature>
<dbReference type="InterPro" id="IPR029026">
    <property type="entry name" value="tRNA_m1G_MTases_N"/>
</dbReference>
<evidence type="ECO:0000256" key="5">
    <source>
        <dbReference type="ARBA" id="ARBA00022694"/>
    </source>
</evidence>
<accession>I0IEP0</accession>
<dbReference type="InterPro" id="IPR029028">
    <property type="entry name" value="Alpha/beta_knot_MTases"/>
</dbReference>
<proteinExistence type="inferred from homology"/>
<sequence>MSGPTHEPPARFHAVQYHPAIPQNTGNIARTCVAFGARLHLIHPMKFAIDEHKVQRAGLDYWPLLDLTQHADDDAFLAWLGGRRPWLVSKHLDGVSHRFDEAAYTRGDVLIFGNENSGLPATWHDRWPDRRVHVPMPGPLHGRGNVRSLNVANTVAILLAQATLSA</sequence>
<dbReference type="KEGG" id="phm:PSMK_15690"/>
<keyword evidence="10" id="KW-1185">Reference proteome</keyword>
<dbReference type="SUPFAM" id="SSF75217">
    <property type="entry name" value="alpha/beta knot"/>
    <property type="match status" value="1"/>
</dbReference>
<gene>
    <name evidence="9" type="primary">trmL</name>
    <name evidence="9" type="ordered locus">PSMK_15690</name>
</gene>
<evidence type="ECO:0000313" key="10">
    <source>
        <dbReference type="Proteomes" id="UP000007881"/>
    </source>
</evidence>
<feature type="binding site" evidence="6 7">
    <location>
        <position position="148"/>
    </location>
    <ligand>
        <name>S-adenosyl-L-methionine</name>
        <dbReference type="ChEBI" id="CHEBI:59789"/>
    </ligand>
</feature>
<keyword evidence="3 6" id="KW-0808">Transferase</keyword>
<keyword evidence="5 6" id="KW-0819">tRNA processing</keyword>
<keyword evidence="4 6" id="KW-0949">S-adenosyl-L-methionine</keyword>
<dbReference type="STRING" id="1142394.PSMK_15690"/>
<dbReference type="GO" id="GO:0141098">
    <property type="term" value="F:tRNA (cytidine(34)-2'-O)-methyltransferase activity"/>
    <property type="evidence" value="ECO:0007669"/>
    <property type="project" value="RHEA"/>
</dbReference>